<sequence>MCASGASPADKGRVGMTSAATATRRPDCAHYHRRPMTAHPPSQPAALDVQALADAWRQPMLRFALLHLQPPEEAEDAVQDALLALLGAQPTALTQGDPRRYLFGILKHKITDRLRSKYRPEVLYQEAFEDELDNVLFDDHAHWHEGVAPALWNNPEGQLQSQQFLAVVDACVHRLPAKIARVFSMKELLECDAAEVCETLGLSRADYWQCMSRARKQLQLCLSQHWFEQPPAQQKGRQP</sequence>
<name>A0A3M6Q2W1_9BURK</name>
<dbReference type="NCBIfam" id="TIGR02943">
    <property type="entry name" value="Sig70_famx1"/>
    <property type="match status" value="1"/>
</dbReference>
<feature type="region of interest" description="Disordered" evidence="6">
    <location>
        <begin position="1"/>
        <end position="27"/>
    </location>
</feature>
<organism evidence="9 10">
    <name type="scientific">Allofranklinella schreckenbergeri</name>
    <dbReference type="NCBI Taxonomy" id="1076744"/>
    <lineage>
        <taxon>Bacteria</taxon>
        <taxon>Pseudomonadati</taxon>
        <taxon>Pseudomonadota</taxon>
        <taxon>Betaproteobacteria</taxon>
        <taxon>Burkholderiales</taxon>
        <taxon>Comamonadaceae</taxon>
        <taxon>Allofranklinella</taxon>
    </lineage>
</organism>
<comment type="caution">
    <text evidence="9">The sequence shown here is derived from an EMBL/GenBank/DDBJ whole genome shotgun (WGS) entry which is preliminary data.</text>
</comment>
<evidence type="ECO:0000259" key="7">
    <source>
        <dbReference type="Pfam" id="PF04542"/>
    </source>
</evidence>
<comment type="similarity">
    <text evidence="1">Belongs to the sigma-70 factor family. ECF subfamily.</text>
</comment>
<dbReference type="InterPro" id="IPR007627">
    <property type="entry name" value="RNA_pol_sigma70_r2"/>
</dbReference>
<keyword evidence="5" id="KW-0804">Transcription</keyword>
<dbReference type="InterPro" id="IPR014284">
    <property type="entry name" value="RNA_pol_sigma-70_dom"/>
</dbReference>
<dbReference type="NCBIfam" id="TIGR02937">
    <property type="entry name" value="sigma70-ECF"/>
    <property type="match status" value="1"/>
</dbReference>
<dbReference type="PANTHER" id="PTHR43133:SF8">
    <property type="entry name" value="RNA POLYMERASE SIGMA FACTOR HI_1459-RELATED"/>
    <property type="match status" value="1"/>
</dbReference>
<evidence type="ECO:0000313" key="10">
    <source>
        <dbReference type="Proteomes" id="UP000267035"/>
    </source>
</evidence>
<evidence type="ECO:0000256" key="4">
    <source>
        <dbReference type="ARBA" id="ARBA00023125"/>
    </source>
</evidence>
<feature type="domain" description="RNA polymerase sigma-70 region 2" evidence="7">
    <location>
        <begin position="54"/>
        <end position="118"/>
    </location>
</feature>
<dbReference type="InterPro" id="IPR014289">
    <property type="entry name" value="RNA_pol_sigma-24-rel"/>
</dbReference>
<dbReference type="InterPro" id="IPR013325">
    <property type="entry name" value="RNA_pol_sigma_r2"/>
</dbReference>
<evidence type="ECO:0000259" key="8">
    <source>
        <dbReference type="Pfam" id="PF08281"/>
    </source>
</evidence>
<evidence type="ECO:0000256" key="5">
    <source>
        <dbReference type="ARBA" id="ARBA00023163"/>
    </source>
</evidence>
<dbReference type="GO" id="GO:0016987">
    <property type="term" value="F:sigma factor activity"/>
    <property type="evidence" value="ECO:0007669"/>
    <property type="project" value="UniProtKB-KW"/>
</dbReference>
<evidence type="ECO:0000313" key="9">
    <source>
        <dbReference type="EMBL" id="RMW97563.1"/>
    </source>
</evidence>
<protein>
    <submittedName>
        <fullName evidence="9">Sigma-70 family RNA polymerase sigma factor</fullName>
    </submittedName>
</protein>
<dbReference type="Gene3D" id="1.10.1740.10">
    <property type="match status" value="1"/>
</dbReference>
<dbReference type="AlphaFoldDB" id="A0A3M6Q2W1"/>
<dbReference type="GO" id="GO:0003677">
    <property type="term" value="F:DNA binding"/>
    <property type="evidence" value="ECO:0007669"/>
    <property type="project" value="UniProtKB-KW"/>
</dbReference>
<dbReference type="InterPro" id="IPR013249">
    <property type="entry name" value="RNA_pol_sigma70_r4_t2"/>
</dbReference>
<keyword evidence="4" id="KW-0238">DNA-binding</keyword>
<accession>A0A3M6Q2W1</accession>
<gene>
    <name evidence="9" type="ORF">EBQ25_10185</name>
</gene>
<evidence type="ECO:0000256" key="3">
    <source>
        <dbReference type="ARBA" id="ARBA00023082"/>
    </source>
</evidence>
<proteinExistence type="inferred from homology"/>
<dbReference type="InterPro" id="IPR013324">
    <property type="entry name" value="RNA_pol_sigma_r3/r4-like"/>
</dbReference>
<dbReference type="InterPro" id="IPR036388">
    <property type="entry name" value="WH-like_DNA-bd_sf"/>
</dbReference>
<evidence type="ECO:0000256" key="1">
    <source>
        <dbReference type="ARBA" id="ARBA00010641"/>
    </source>
</evidence>
<evidence type="ECO:0000256" key="6">
    <source>
        <dbReference type="SAM" id="MobiDB-lite"/>
    </source>
</evidence>
<keyword evidence="3" id="KW-0731">Sigma factor</keyword>
<dbReference type="InterPro" id="IPR039425">
    <property type="entry name" value="RNA_pol_sigma-70-like"/>
</dbReference>
<evidence type="ECO:0000256" key="2">
    <source>
        <dbReference type="ARBA" id="ARBA00023015"/>
    </source>
</evidence>
<dbReference type="Proteomes" id="UP000267035">
    <property type="component" value="Unassembled WGS sequence"/>
</dbReference>
<keyword evidence="10" id="KW-1185">Reference proteome</keyword>
<reference evidence="9 10" key="1">
    <citation type="submission" date="2018-10" db="EMBL/GenBank/DDBJ databases">
        <title>Comamonadaceae CDC group NO-1 genome sequencing and assembly.</title>
        <authorList>
            <person name="Bernier A.-M."/>
            <person name="Bernard K."/>
        </authorList>
    </citation>
    <scope>NUCLEOTIDE SEQUENCE [LARGE SCALE GENOMIC DNA]</scope>
    <source>
        <strain evidence="9 10">NML161473</strain>
    </source>
</reference>
<feature type="domain" description="RNA polymerase sigma factor 70 region 4 type 2" evidence="8">
    <location>
        <begin position="168"/>
        <end position="218"/>
    </location>
</feature>
<dbReference type="GO" id="GO:0006352">
    <property type="term" value="P:DNA-templated transcription initiation"/>
    <property type="evidence" value="ECO:0007669"/>
    <property type="project" value="InterPro"/>
</dbReference>
<dbReference type="PANTHER" id="PTHR43133">
    <property type="entry name" value="RNA POLYMERASE ECF-TYPE SIGMA FACTO"/>
    <property type="match status" value="1"/>
</dbReference>
<dbReference type="SUPFAM" id="SSF88659">
    <property type="entry name" value="Sigma3 and sigma4 domains of RNA polymerase sigma factors"/>
    <property type="match status" value="1"/>
</dbReference>
<dbReference type="Pfam" id="PF08281">
    <property type="entry name" value="Sigma70_r4_2"/>
    <property type="match status" value="1"/>
</dbReference>
<keyword evidence="2" id="KW-0805">Transcription regulation</keyword>
<dbReference type="SUPFAM" id="SSF88946">
    <property type="entry name" value="Sigma2 domain of RNA polymerase sigma factors"/>
    <property type="match status" value="1"/>
</dbReference>
<dbReference type="Gene3D" id="1.10.10.10">
    <property type="entry name" value="Winged helix-like DNA-binding domain superfamily/Winged helix DNA-binding domain"/>
    <property type="match status" value="1"/>
</dbReference>
<dbReference type="EMBL" id="RDQL01000015">
    <property type="protein sequence ID" value="RMW97563.1"/>
    <property type="molecule type" value="Genomic_DNA"/>
</dbReference>
<dbReference type="Pfam" id="PF04542">
    <property type="entry name" value="Sigma70_r2"/>
    <property type="match status" value="1"/>
</dbReference>